<organism evidence="2 3">
    <name type="scientific">Sinorhizobium fredii (strain NBRC 101917 / NGR234)</name>
    <dbReference type="NCBI Taxonomy" id="394"/>
    <lineage>
        <taxon>Bacteria</taxon>
        <taxon>Pseudomonadati</taxon>
        <taxon>Pseudomonadota</taxon>
        <taxon>Alphaproteobacteria</taxon>
        <taxon>Hyphomicrobiales</taxon>
        <taxon>Rhizobiaceae</taxon>
        <taxon>Sinorhizobium/Ensifer group</taxon>
        <taxon>Sinorhizobium</taxon>
    </lineage>
</organism>
<dbReference type="HOGENOM" id="CLU_2668564_0_0_5"/>
<accession>C3MAQ8</accession>
<evidence type="ECO:0000256" key="1">
    <source>
        <dbReference type="SAM" id="MobiDB-lite"/>
    </source>
</evidence>
<proteinExistence type="predicted"/>
<keyword evidence="3" id="KW-1185">Reference proteome</keyword>
<reference evidence="2 3" key="1">
    <citation type="journal article" date="2009" name="Appl. Environ. Microbiol.">
        <title>Rhizobium sp. strain NGR234 possesses a remarkable number of secretion systems.</title>
        <authorList>
            <person name="Schmeisser C."/>
            <person name="Liesegang H."/>
            <person name="Krysciak D."/>
            <person name="Bakkou N."/>
            <person name="Le Quere A."/>
            <person name="Wollherr A."/>
            <person name="Heinemeyer I."/>
            <person name="Morgenstern B."/>
            <person name="Pommerening-Roeser A."/>
            <person name="Flores M."/>
            <person name="Palacios R."/>
            <person name="Brenner S."/>
            <person name="Gottschalk G."/>
            <person name="Schmitz R.A."/>
            <person name="Broughton W.J."/>
            <person name="Perret X."/>
            <person name="Strittmatter A.W."/>
            <person name="Streit W.R."/>
        </authorList>
    </citation>
    <scope>NUCLEOTIDE SEQUENCE [LARGE SCALE GENOMIC DNA]</scope>
    <source>
        <strain evidence="3">NBRC 101917 / NGR234</strain>
    </source>
</reference>
<feature type="region of interest" description="Disordered" evidence="1">
    <location>
        <begin position="55"/>
        <end position="75"/>
    </location>
</feature>
<dbReference type="STRING" id="394.NGR_c33210"/>
<dbReference type="OrthoDB" id="9952340at2"/>
<protein>
    <submittedName>
        <fullName evidence="2">Uncharacterized protein</fullName>
    </submittedName>
</protein>
<dbReference type="AlphaFoldDB" id="C3MAQ8"/>
<evidence type="ECO:0000313" key="3">
    <source>
        <dbReference type="Proteomes" id="UP000001054"/>
    </source>
</evidence>
<dbReference type="EMBL" id="CP001389">
    <property type="protein sequence ID" value="ACP27051.1"/>
    <property type="molecule type" value="Genomic_DNA"/>
</dbReference>
<dbReference type="Proteomes" id="UP000001054">
    <property type="component" value="Chromosome"/>
</dbReference>
<sequence length="75" mass="8173">MGRQVQRSDGRIVRSHLVSSFAAALTGFSTRVKPPAPLRPELPASARVLDSTPRPIAALDESHRTKASLPRARLF</sequence>
<evidence type="ECO:0000313" key="2">
    <source>
        <dbReference type="EMBL" id="ACP27051.1"/>
    </source>
</evidence>
<name>C3MAQ8_SINFN</name>
<dbReference type="KEGG" id="rhi:NGR_c33210"/>
<gene>
    <name evidence="2" type="ordered locus">NGR_c33210</name>
</gene>